<feature type="non-terminal residue" evidence="2">
    <location>
        <position position="1"/>
    </location>
</feature>
<accession>A0A0J8AXQ5</accession>
<dbReference type="GO" id="GO:0005669">
    <property type="term" value="C:transcription factor TFIID complex"/>
    <property type="evidence" value="ECO:0007669"/>
    <property type="project" value="InterPro"/>
</dbReference>
<evidence type="ECO:0000313" key="2">
    <source>
        <dbReference type="EMBL" id="KMS93511.1"/>
    </source>
</evidence>
<proteinExistence type="predicted"/>
<gene>
    <name evidence="2" type="ORF">BVRB_030740</name>
</gene>
<dbReference type="InterPro" id="IPR057991">
    <property type="entry name" value="TPR_TAF2_C"/>
</dbReference>
<dbReference type="OrthoDB" id="308861at2759"/>
<dbReference type="GO" id="GO:0000976">
    <property type="term" value="F:transcription cis-regulatory region binding"/>
    <property type="evidence" value="ECO:0007669"/>
    <property type="project" value="TreeGrafter"/>
</dbReference>
<dbReference type="GO" id="GO:0016251">
    <property type="term" value="F:RNA polymerase II general transcription initiation factor activity"/>
    <property type="evidence" value="ECO:0007669"/>
    <property type="project" value="TreeGrafter"/>
</dbReference>
<dbReference type="PANTHER" id="PTHR15137:SF9">
    <property type="entry name" value="TRANSCRIPTION INITIATION FACTOR TFIID SUBUNIT 2"/>
    <property type="match status" value="1"/>
</dbReference>
<protein>
    <recommendedName>
        <fullName evidence="1">Transcription initiation factor TFIID subunit 2 TPR repeats domain-containing protein</fullName>
    </recommendedName>
</protein>
<organism evidence="2 3">
    <name type="scientific">Beta vulgaris subsp. vulgaris</name>
    <name type="common">Beet</name>
    <dbReference type="NCBI Taxonomy" id="3555"/>
    <lineage>
        <taxon>Eukaryota</taxon>
        <taxon>Viridiplantae</taxon>
        <taxon>Streptophyta</taxon>
        <taxon>Embryophyta</taxon>
        <taxon>Tracheophyta</taxon>
        <taxon>Spermatophyta</taxon>
        <taxon>Magnoliopsida</taxon>
        <taxon>eudicotyledons</taxon>
        <taxon>Gunneridae</taxon>
        <taxon>Pentapetalae</taxon>
        <taxon>Caryophyllales</taxon>
        <taxon>Chenopodiaceae</taxon>
        <taxon>Betoideae</taxon>
        <taxon>Beta</taxon>
    </lineage>
</organism>
<evidence type="ECO:0000313" key="3">
    <source>
        <dbReference type="Proteomes" id="UP000035740"/>
    </source>
</evidence>
<keyword evidence="3" id="KW-1185">Reference proteome</keyword>
<dbReference type="Gramene" id="KMS93511">
    <property type="protein sequence ID" value="KMS93511"/>
    <property type="gene ID" value="BVRB_030740"/>
</dbReference>
<dbReference type="InterPro" id="IPR037813">
    <property type="entry name" value="TAF2"/>
</dbReference>
<reference evidence="2 3" key="1">
    <citation type="journal article" date="2014" name="Nature">
        <title>The genome of the recently domesticated crop plant sugar beet (Beta vulgaris).</title>
        <authorList>
            <person name="Dohm J.C."/>
            <person name="Minoche A.E."/>
            <person name="Holtgrawe D."/>
            <person name="Capella-Gutierrez S."/>
            <person name="Zakrzewski F."/>
            <person name="Tafer H."/>
            <person name="Rupp O."/>
            <person name="Sorensen T.R."/>
            <person name="Stracke R."/>
            <person name="Reinhardt R."/>
            <person name="Goesmann A."/>
            <person name="Kraft T."/>
            <person name="Schulz B."/>
            <person name="Stadler P.F."/>
            <person name="Schmidt T."/>
            <person name="Gabaldon T."/>
            <person name="Lehrach H."/>
            <person name="Weisshaar B."/>
            <person name="Himmelbauer H."/>
        </authorList>
    </citation>
    <scope>NUCLEOTIDE SEQUENCE [LARGE SCALE GENOMIC DNA]</scope>
    <source>
        <tissue evidence="2">Taproot</tissue>
    </source>
</reference>
<feature type="domain" description="Transcription initiation factor TFIID subunit 2 TPR repeats" evidence="1">
    <location>
        <begin position="14"/>
        <end position="96"/>
    </location>
</feature>
<dbReference type="GO" id="GO:0003682">
    <property type="term" value="F:chromatin binding"/>
    <property type="evidence" value="ECO:0007669"/>
    <property type="project" value="TreeGrafter"/>
</dbReference>
<evidence type="ECO:0000259" key="1">
    <source>
        <dbReference type="Pfam" id="PF25577"/>
    </source>
</evidence>
<dbReference type="Proteomes" id="UP000035740">
    <property type="component" value="Unassembled WGS sequence"/>
</dbReference>
<dbReference type="Pfam" id="PF25577">
    <property type="entry name" value="TPR_TAF2_C"/>
    <property type="match status" value="1"/>
</dbReference>
<dbReference type="GO" id="GO:0006367">
    <property type="term" value="P:transcription initiation at RNA polymerase II promoter"/>
    <property type="evidence" value="ECO:0007669"/>
    <property type="project" value="TreeGrafter"/>
</dbReference>
<dbReference type="EMBL" id="KQ101958">
    <property type="protein sequence ID" value="KMS93511.1"/>
    <property type="molecule type" value="Genomic_DNA"/>
</dbReference>
<sequence>LSTVRVPGYGSRSPFAAMDILIDLLKYNDSSQNYYSDAYYIGTLIESLSRVYTTDAEYCDRIQKEVFRFLDSEQLFPSYNRIVTCACLKAIATIQVSRLKKQKLPTKNPMDSSVVVAPEFDPVEAASQADKTAKGPEFQFDLLSYSGSPHPANVQVTSINASARVAVYKPELAVAIADVIDKQTSLSMRYRMAETWASVWSQVSIESQKSSEPYSAFEAYEDVGSRPALDAIWRLL</sequence>
<dbReference type="AlphaFoldDB" id="A0A0J8AXQ5"/>
<feature type="non-terminal residue" evidence="2">
    <location>
        <position position="236"/>
    </location>
</feature>
<dbReference type="PANTHER" id="PTHR15137">
    <property type="entry name" value="TRANSCRIPTION INITIATION FACTOR TFIID"/>
    <property type="match status" value="1"/>
</dbReference>
<name>A0A0J8AXQ5_BETVV</name>